<keyword evidence="4" id="KW-1185">Reference proteome</keyword>
<dbReference type="OrthoDB" id="851106at2759"/>
<feature type="transmembrane region" description="Helical" evidence="2">
    <location>
        <begin position="134"/>
        <end position="158"/>
    </location>
</feature>
<evidence type="ECO:0000256" key="2">
    <source>
        <dbReference type="SAM" id="Phobius"/>
    </source>
</evidence>
<dbReference type="Proteomes" id="UP001141552">
    <property type="component" value="Unassembled WGS sequence"/>
</dbReference>
<keyword evidence="2" id="KW-1133">Transmembrane helix</keyword>
<reference evidence="3" key="2">
    <citation type="journal article" date="2023" name="Plants (Basel)">
        <title>Annotation of the Turnera subulata (Passifloraceae) Draft Genome Reveals the S-Locus Evolved after the Divergence of Turneroideae from Passifloroideae in a Stepwise Manner.</title>
        <authorList>
            <person name="Henning P.M."/>
            <person name="Roalson E.H."/>
            <person name="Mir W."/>
            <person name="McCubbin A.G."/>
            <person name="Shore J.S."/>
        </authorList>
    </citation>
    <scope>NUCLEOTIDE SEQUENCE</scope>
    <source>
        <strain evidence="3">F60SS</strain>
    </source>
</reference>
<dbReference type="PANTHER" id="PTHR33306:SF40">
    <property type="entry name" value="EXPRESSED PROTEIN"/>
    <property type="match status" value="1"/>
</dbReference>
<dbReference type="AlphaFoldDB" id="A0A9Q0G4Z1"/>
<reference evidence="3" key="1">
    <citation type="submission" date="2022-02" db="EMBL/GenBank/DDBJ databases">
        <authorList>
            <person name="Henning P.M."/>
            <person name="McCubbin A.G."/>
            <person name="Shore J.S."/>
        </authorList>
    </citation>
    <scope>NUCLEOTIDE SEQUENCE</scope>
    <source>
        <strain evidence="3">F60SS</strain>
        <tissue evidence="3">Leaves</tissue>
    </source>
</reference>
<comment type="caution">
    <text evidence="3">The sequence shown here is derived from an EMBL/GenBank/DDBJ whole genome shotgun (WGS) entry which is preliminary data.</text>
</comment>
<feature type="transmembrane region" description="Helical" evidence="2">
    <location>
        <begin position="59"/>
        <end position="79"/>
    </location>
</feature>
<organism evidence="3 4">
    <name type="scientific">Turnera subulata</name>
    <dbReference type="NCBI Taxonomy" id="218843"/>
    <lineage>
        <taxon>Eukaryota</taxon>
        <taxon>Viridiplantae</taxon>
        <taxon>Streptophyta</taxon>
        <taxon>Embryophyta</taxon>
        <taxon>Tracheophyta</taxon>
        <taxon>Spermatophyta</taxon>
        <taxon>Magnoliopsida</taxon>
        <taxon>eudicotyledons</taxon>
        <taxon>Gunneridae</taxon>
        <taxon>Pentapetalae</taxon>
        <taxon>rosids</taxon>
        <taxon>fabids</taxon>
        <taxon>Malpighiales</taxon>
        <taxon>Passifloraceae</taxon>
        <taxon>Turnera</taxon>
    </lineage>
</organism>
<name>A0A9Q0G4Z1_9ROSI</name>
<proteinExistence type="predicted"/>
<dbReference type="PANTHER" id="PTHR33306">
    <property type="entry name" value="EXPRESSED PROTEIN-RELATED-RELATED"/>
    <property type="match status" value="1"/>
</dbReference>
<evidence type="ECO:0000313" key="3">
    <source>
        <dbReference type="EMBL" id="KAJ4843664.1"/>
    </source>
</evidence>
<evidence type="ECO:0000256" key="1">
    <source>
        <dbReference type="SAM" id="MobiDB-lite"/>
    </source>
</evidence>
<sequence>MQDSTSSSCIKSSSSETKKPRETIIKAKKNSWLWRDRRGPAWKQEWTERTLASMSPPPLPLVAVLLIIFVLLYVPSYLAYKNQMQETVINFKLFLLFVPVLLIFLAQFVSKFDRFMFPRTKIEYGSPNYRSWNLPWGVIALVVLLLFVGFVVSFTFAFQSDAGV</sequence>
<keyword evidence="2" id="KW-0472">Membrane</keyword>
<feature type="transmembrane region" description="Helical" evidence="2">
    <location>
        <begin position="91"/>
        <end position="109"/>
    </location>
</feature>
<gene>
    <name evidence="3" type="ORF">Tsubulata_010168</name>
</gene>
<protein>
    <submittedName>
        <fullName evidence="3">Uncharacterized protein</fullName>
    </submittedName>
</protein>
<evidence type="ECO:0000313" key="4">
    <source>
        <dbReference type="Proteomes" id="UP001141552"/>
    </source>
</evidence>
<keyword evidence="2" id="KW-0812">Transmembrane</keyword>
<feature type="compositionally biased region" description="Low complexity" evidence="1">
    <location>
        <begin position="1"/>
        <end position="15"/>
    </location>
</feature>
<feature type="region of interest" description="Disordered" evidence="1">
    <location>
        <begin position="1"/>
        <end position="22"/>
    </location>
</feature>
<accession>A0A9Q0G4Z1</accession>
<dbReference type="EMBL" id="JAKUCV010002185">
    <property type="protein sequence ID" value="KAJ4843664.1"/>
    <property type="molecule type" value="Genomic_DNA"/>
</dbReference>